<dbReference type="Proteomes" id="UP001501490">
    <property type="component" value="Unassembled WGS sequence"/>
</dbReference>
<dbReference type="RefSeq" id="WP_344809918.1">
    <property type="nucleotide sequence ID" value="NZ_BAABAB010000052.1"/>
</dbReference>
<dbReference type="Gene3D" id="3.40.50.12370">
    <property type="match status" value="1"/>
</dbReference>
<protein>
    <submittedName>
        <fullName evidence="3">Universal stress protein</fullName>
    </submittedName>
</protein>
<comment type="similarity">
    <text evidence="1">Belongs to the universal stress protein A family.</text>
</comment>
<evidence type="ECO:0000313" key="4">
    <source>
        <dbReference type="Proteomes" id="UP001501490"/>
    </source>
</evidence>
<dbReference type="InterPro" id="IPR006016">
    <property type="entry name" value="UspA"/>
</dbReference>
<reference evidence="4" key="1">
    <citation type="journal article" date="2019" name="Int. J. Syst. Evol. Microbiol.">
        <title>The Global Catalogue of Microorganisms (GCM) 10K type strain sequencing project: providing services to taxonomists for standard genome sequencing and annotation.</title>
        <authorList>
            <consortium name="The Broad Institute Genomics Platform"/>
            <consortium name="The Broad Institute Genome Sequencing Center for Infectious Disease"/>
            <person name="Wu L."/>
            <person name="Ma J."/>
        </authorList>
    </citation>
    <scope>NUCLEOTIDE SEQUENCE [LARGE SCALE GENOMIC DNA]</scope>
    <source>
        <strain evidence="4">JCM 16929</strain>
    </source>
</reference>
<evidence type="ECO:0000256" key="1">
    <source>
        <dbReference type="ARBA" id="ARBA00008791"/>
    </source>
</evidence>
<dbReference type="PRINTS" id="PR01438">
    <property type="entry name" value="UNVRSLSTRESS"/>
</dbReference>
<dbReference type="SUPFAM" id="SSF52402">
    <property type="entry name" value="Adenine nucleotide alpha hydrolases-like"/>
    <property type="match status" value="1"/>
</dbReference>
<name>A0ABP7AXI2_9ACTN</name>
<dbReference type="EMBL" id="BAABAB010000052">
    <property type="protein sequence ID" value="GAA3641961.1"/>
    <property type="molecule type" value="Genomic_DNA"/>
</dbReference>
<dbReference type="CDD" id="cd00293">
    <property type="entry name" value="USP-like"/>
    <property type="match status" value="1"/>
</dbReference>
<accession>A0ABP7AXI2</accession>
<dbReference type="PANTHER" id="PTHR46268">
    <property type="entry name" value="STRESS RESPONSE PROTEIN NHAX"/>
    <property type="match status" value="1"/>
</dbReference>
<proteinExistence type="inferred from homology"/>
<dbReference type="InterPro" id="IPR006015">
    <property type="entry name" value="Universal_stress_UspA"/>
</dbReference>
<evidence type="ECO:0000313" key="3">
    <source>
        <dbReference type="EMBL" id="GAA3641961.1"/>
    </source>
</evidence>
<gene>
    <name evidence="3" type="ORF">GCM10022236_50750</name>
</gene>
<dbReference type="PANTHER" id="PTHR46268:SF6">
    <property type="entry name" value="UNIVERSAL STRESS PROTEIN UP12"/>
    <property type="match status" value="1"/>
</dbReference>
<organism evidence="3 4">
    <name type="scientific">Microlunatus ginsengisoli</name>
    <dbReference type="NCBI Taxonomy" id="363863"/>
    <lineage>
        <taxon>Bacteria</taxon>
        <taxon>Bacillati</taxon>
        <taxon>Actinomycetota</taxon>
        <taxon>Actinomycetes</taxon>
        <taxon>Propionibacteriales</taxon>
        <taxon>Propionibacteriaceae</taxon>
        <taxon>Microlunatus</taxon>
    </lineage>
</organism>
<dbReference type="Pfam" id="PF00582">
    <property type="entry name" value="Usp"/>
    <property type="match status" value="1"/>
</dbReference>
<evidence type="ECO:0000259" key="2">
    <source>
        <dbReference type="Pfam" id="PF00582"/>
    </source>
</evidence>
<sequence length="147" mass="15699">MSIVVGLQPSAIGRLAVQEAAHEAHLRATSLLVIHVSEVVDVDLLAQQEANLREEIADLLFEADLGEVDWTLQVTNGADVAEEILHLVPDDADLLVIGARRRSPVGKLILGSATQSLVLRAELPVLVVKTAPRTGPKPSAPTRPSTR</sequence>
<comment type="caution">
    <text evidence="3">The sequence shown here is derived from an EMBL/GenBank/DDBJ whole genome shotgun (WGS) entry which is preliminary data.</text>
</comment>
<feature type="domain" description="UspA" evidence="2">
    <location>
        <begin position="2"/>
        <end position="129"/>
    </location>
</feature>
<keyword evidence="4" id="KW-1185">Reference proteome</keyword>